<proteinExistence type="predicted"/>
<dbReference type="Gramene" id="Psat07G0096400-T1">
    <property type="protein sequence ID" value="KAI5383808.1"/>
    <property type="gene ID" value="KIW84_070964"/>
</dbReference>
<dbReference type="PANTHER" id="PTHR11439">
    <property type="entry name" value="GAG-POL-RELATED RETROTRANSPOSON"/>
    <property type="match status" value="1"/>
</dbReference>
<evidence type="ECO:0000313" key="2">
    <source>
        <dbReference type="EMBL" id="KAI5383808.1"/>
    </source>
</evidence>
<reference evidence="2 3" key="1">
    <citation type="journal article" date="2022" name="Nat. Genet.">
        <title>Improved pea reference genome and pan-genome highlight genomic features and evolutionary characteristics.</title>
        <authorList>
            <person name="Yang T."/>
            <person name="Liu R."/>
            <person name="Luo Y."/>
            <person name="Hu S."/>
            <person name="Wang D."/>
            <person name="Wang C."/>
            <person name="Pandey M.K."/>
            <person name="Ge S."/>
            <person name="Xu Q."/>
            <person name="Li N."/>
            <person name="Li G."/>
            <person name="Huang Y."/>
            <person name="Saxena R.K."/>
            <person name="Ji Y."/>
            <person name="Li M."/>
            <person name="Yan X."/>
            <person name="He Y."/>
            <person name="Liu Y."/>
            <person name="Wang X."/>
            <person name="Xiang C."/>
            <person name="Varshney R.K."/>
            <person name="Ding H."/>
            <person name="Gao S."/>
            <person name="Zong X."/>
        </authorList>
    </citation>
    <scope>NUCLEOTIDE SEQUENCE [LARGE SCALE GENOMIC DNA]</scope>
    <source>
        <strain evidence="2 3">cv. Zhongwan 6</strain>
    </source>
</reference>
<dbReference type="CDD" id="cd09272">
    <property type="entry name" value="RNase_HI_RT_Ty1"/>
    <property type="match status" value="1"/>
</dbReference>
<protein>
    <recommendedName>
        <fullName evidence="1">Retrovirus-related Pol polyprotein from transposon TNT 1-94-like beta-barrel domain-containing protein</fullName>
    </recommendedName>
</protein>
<organism evidence="2 3">
    <name type="scientific">Pisum sativum</name>
    <name type="common">Garden pea</name>
    <name type="synonym">Lathyrus oleraceus</name>
    <dbReference type="NCBI Taxonomy" id="3888"/>
    <lineage>
        <taxon>Eukaryota</taxon>
        <taxon>Viridiplantae</taxon>
        <taxon>Streptophyta</taxon>
        <taxon>Embryophyta</taxon>
        <taxon>Tracheophyta</taxon>
        <taxon>Spermatophyta</taxon>
        <taxon>Magnoliopsida</taxon>
        <taxon>eudicotyledons</taxon>
        <taxon>Gunneridae</taxon>
        <taxon>Pentapetalae</taxon>
        <taxon>rosids</taxon>
        <taxon>fabids</taxon>
        <taxon>Fabales</taxon>
        <taxon>Fabaceae</taxon>
        <taxon>Papilionoideae</taxon>
        <taxon>50 kb inversion clade</taxon>
        <taxon>NPAAA clade</taxon>
        <taxon>Hologalegina</taxon>
        <taxon>IRL clade</taxon>
        <taxon>Fabeae</taxon>
        <taxon>Lathyrus</taxon>
    </lineage>
</organism>
<name>A0A9D4VI94_PEA</name>
<dbReference type="AlphaFoldDB" id="A0A9D4VI94"/>
<dbReference type="Pfam" id="PF22936">
    <property type="entry name" value="Pol_BBD"/>
    <property type="match status" value="1"/>
</dbReference>
<feature type="domain" description="Retrovirus-related Pol polyprotein from transposon TNT 1-94-like beta-barrel" evidence="1">
    <location>
        <begin position="16"/>
        <end position="90"/>
    </location>
</feature>
<dbReference type="InterPro" id="IPR054722">
    <property type="entry name" value="PolX-like_BBD"/>
</dbReference>
<comment type="caution">
    <text evidence="2">The sequence shown here is derived from an EMBL/GenBank/DDBJ whole genome shotgun (WGS) entry which is preliminary data.</text>
</comment>
<dbReference type="PANTHER" id="PTHR11439:SF498">
    <property type="entry name" value="DNAK FAMILY PROTEIN"/>
    <property type="match status" value="1"/>
</dbReference>
<gene>
    <name evidence="2" type="ORF">KIW84_070964</name>
</gene>
<dbReference type="Proteomes" id="UP001058974">
    <property type="component" value="Chromosome 7"/>
</dbReference>
<sequence length="529" mass="59333">MNSHSTTQNGKHANLWILDTGATYHISFDKTAFHTCFNIIHVHVNLPDGSHITASMSDSVIVSPFLTLHNVLYMQIFHVNLISIAKLVNSNNYSVYFTADTCQIMQNLSKAMIGTTRLQQGLYATTTDMPISQESELQTIHQETDTPTGPFDSTTSPISNIQHPEHITSSSHNPIHNTDTYSPVDNNQSTQSFPNSCNPISSIPHITLVDNTLSLPIVLTDNSNHIQPMRQSNRSSHPPSYLADYHSYPAINKSHALHSNAFNIAYPLSSVLTYDKFEDFLGFEIARSHTGIFFNQRKYTLDLLEDSGFLVSKPSAVPFDPNTKLFANDAFKPICFNPLLPHYQAATRILRYLKVVPAKGLLFSASNNLKLSAFVDSDWARCPDTRRSVTSYCIILGSSLLCRKSKKQNTVSRSSTEVEYRALASLTCELQCLQFIFQDFKINFSQPAYVFCDRKSTIYLSHNPTFHERSKHIELDCHVIREKLQSKLIHLLPVSTKSQLADAFTKPLHSSSLSSILSKLGLYSIHSPT</sequence>
<dbReference type="EMBL" id="JAMSHJ010000007">
    <property type="protein sequence ID" value="KAI5383808.1"/>
    <property type="molecule type" value="Genomic_DNA"/>
</dbReference>
<evidence type="ECO:0000313" key="3">
    <source>
        <dbReference type="Proteomes" id="UP001058974"/>
    </source>
</evidence>
<evidence type="ECO:0000259" key="1">
    <source>
        <dbReference type="Pfam" id="PF22936"/>
    </source>
</evidence>
<keyword evidence="3" id="KW-1185">Reference proteome</keyword>
<accession>A0A9D4VI94</accession>